<dbReference type="GO" id="GO:0032196">
    <property type="term" value="P:transposition"/>
    <property type="evidence" value="ECO:0007669"/>
    <property type="project" value="TreeGrafter"/>
</dbReference>
<accession>A0A0S2KL80</accession>
<dbReference type="PANTHER" id="PTHR10948">
    <property type="entry name" value="TRANSPOSASE"/>
    <property type="match status" value="1"/>
</dbReference>
<protein>
    <submittedName>
        <fullName evidence="2">Transposase</fullName>
    </submittedName>
</protein>
<dbReference type="GO" id="GO:0004803">
    <property type="term" value="F:transposase activity"/>
    <property type="evidence" value="ECO:0007669"/>
    <property type="project" value="TreeGrafter"/>
</dbReference>
<dbReference type="AlphaFoldDB" id="A0A0S2KL80"/>
<dbReference type="Gene3D" id="1.10.10.60">
    <property type="entry name" value="Homeodomain-like"/>
    <property type="match status" value="1"/>
</dbReference>
<dbReference type="KEGG" id="peo:AS203_08125"/>
<name>A0A0S2KL80_9BACT</name>
<feature type="domain" description="Transposase IS30-like HTH" evidence="1">
    <location>
        <begin position="2"/>
        <end position="44"/>
    </location>
</feature>
<evidence type="ECO:0000313" key="3">
    <source>
        <dbReference type="Proteomes" id="UP000056252"/>
    </source>
</evidence>
<dbReference type="Proteomes" id="UP000056252">
    <property type="component" value="Chromosome"/>
</dbReference>
<dbReference type="OrthoDB" id="1070111at2"/>
<sequence length="163" mass="18761">MGKQLDSKQRQEIAKLLQEGKNFREIAEVLKVDRTTILREINRNVGDNGVYDPELAETKRRRRKKLQSVSPGAVAQLPPNVREEVEKVLAFETPPVKRRQLIVDKYINEYGPVIEKKLISPMAAMRALANEFYMSVSTVYYLLKREGIYRDRTNPVCMPSPKG</sequence>
<reference evidence="3" key="1">
    <citation type="submission" date="2015-11" db="EMBL/GenBank/DDBJ databases">
        <authorList>
            <person name="Holder M.E."/>
            <person name="Ajami N.J."/>
            <person name="Petrosino J.F."/>
        </authorList>
    </citation>
    <scope>NUCLEOTIDE SEQUENCE [LARGE SCALE GENOMIC DNA]</scope>
    <source>
        <strain evidence="3">F0113</strain>
    </source>
</reference>
<dbReference type="EMBL" id="CP013195">
    <property type="protein sequence ID" value="ALO49052.1"/>
    <property type="molecule type" value="Genomic_DNA"/>
</dbReference>
<evidence type="ECO:0000259" key="1">
    <source>
        <dbReference type="Pfam" id="PF13936"/>
    </source>
</evidence>
<dbReference type="PANTHER" id="PTHR10948:SF23">
    <property type="entry name" value="TRANSPOSASE INSI FOR INSERTION SEQUENCE ELEMENT IS30A-RELATED"/>
    <property type="match status" value="1"/>
</dbReference>
<dbReference type="InterPro" id="IPR025246">
    <property type="entry name" value="IS30-like_HTH"/>
</dbReference>
<dbReference type="SUPFAM" id="SSF46689">
    <property type="entry name" value="Homeodomain-like"/>
    <property type="match status" value="1"/>
</dbReference>
<keyword evidence="3" id="KW-1185">Reference proteome</keyword>
<evidence type="ECO:0000313" key="2">
    <source>
        <dbReference type="EMBL" id="ALO49052.1"/>
    </source>
</evidence>
<dbReference type="GO" id="GO:0005829">
    <property type="term" value="C:cytosol"/>
    <property type="evidence" value="ECO:0007669"/>
    <property type="project" value="TreeGrafter"/>
</dbReference>
<dbReference type="RefSeq" id="WP_025065658.1">
    <property type="nucleotide sequence ID" value="NZ_CP013195.1"/>
</dbReference>
<dbReference type="InterPro" id="IPR051917">
    <property type="entry name" value="Transposase-Integrase"/>
</dbReference>
<proteinExistence type="predicted"/>
<gene>
    <name evidence="2" type="ORF">AS203_08125</name>
</gene>
<organism evidence="2 3">
    <name type="scientific">Hoylesella enoeca</name>
    <dbReference type="NCBI Taxonomy" id="76123"/>
    <lineage>
        <taxon>Bacteria</taxon>
        <taxon>Pseudomonadati</taxon>
        <taxon>Bacteroidota</taxon>
        <taxon>Bacteroidia</taxon>
        <taxon>Bacteroidales</taxon>
        <taxon>Prevotellaceae</taxon>
        <taxon>Hoylesella</taxon>
    </lineage>
</organism>
<dbReference type="InterPro" id="IPR009057">
    <property type="entry name" value="Homeodomain-like_sf"/>
</dbReference>
<dbReference type="Pfam" id="PF13936">
    <property type="entry name" value="HTH_38"/>
    <property type="match status" value="1"/>
</dbReference>